<feature type="compositionally biased region" description="Polar residues" evidence="5">
    <location>
        <begin position="1050"/>
        <end position="1065"/>
    </location>
</feature>
<evidence type="ECO:0000256" key="4">
    <source>
        <dbReference type="ARBA" id="ARBA00022759"/>
    </source>
</evidence>
<dbReference type="GO" id="GO:0004519">
    <property type="term" value="F:endonuclease activity"/>
    <property type="evidence" value="ECO:0007669"/>
    <property type="project" value="UniProtKB-KW"/>
</dbReference>
<dbReference type="Pfam" id="PF00078">
    <property type="entry name" value="RVT_1"/>
    <property type="match status" value="1"/>
</dbReference>
<dbReference type="Gene3D" id="3.30.70.270">
    <property type="match status" value="2"/>
</dbReference>
<feature type="domain" description="Reverse transcriptase" evidence="6">
    <location>
        <begin position="558"/>
        <end position="742"/>
    </location>
</feature>
<evidence type="ECO:0000256" key="5">
    <source>
        <dbReference type="SAM" id="MobiDB-lite"/>
    </source>
</evidence>
<dbReference type="InterPro" id="IPR000477">
    <property type="entry name" value="RT_dom"/>
</dbReference>
<dbReference type="CDD" id="cd00303">
    <property type="entry name" value="retropepsin_like"/>
    <property type="match status" value="1"/>
</dbReference>
<keyword evidence="8" id="KW-1185">Reference proteome</keyword>
<dbReference type="Pfam" id="PF17921">
    <property type="entry name" value="Integrase_H2C2"/>
    <property type="match status" value="1"/>
</dbReference>
<dbReference type="EMBL" id="JANIEX010000125">
    <property type="protein sequence ID" value="KAJ3572854.1"/>
    <property type="molecule type" value="Genomic_DNA"/>
</dbReference>
<keyword evidence="4" id="KW-0255">Endonuclease</keyword>
<dbReference type="InterPro" id="IPR021109">
    <property type="entry name" value="Peptidase_aspartic_dom_sf"/>
</dbReference>
<dbReference type="Gene3D" id="1.10.340.70">
    <property type="match status" value="1"/>
</dbReference>
<evidence type="ECO:0000259" key="6">
    <source>
        <dbReference type="PROSITE" id="PS50878"/>
    </source>
</evidence>
<comment type="caution">
    <text evidence="7">The sequence shown here is derived from an EMBL/GenBank/DDBJ whole genome shotgun (WGS) entry which is preliminary data.</text>
</comment>
<dbReference type="GO" id="GO:0016779">
    <property type="term" value="F:nucleotidyltransferase activity"/>
    <property type="evidence" value="ECO:0007669"/>
    <property type="project" value="UniProtKB-KW"/>
</dbReference>
<dbReference type="PANTHER" id="PTHR37984:SF5">
    <property type="entry name" value="PROTEIN NYNRIN-LIKE"/>
    <property type="match status" value="1"/>
</dbReference>
<gene>
    <name evidence="7" type="ORF">NP233_g2799</name>
</gene>
<dbReference type="InterPro" id="IPR041588">
    <property type="entry name" value="Integrase_H2C2"/>
</dbReference>
<accession>A0AAD5YYG1</accession>
<dbReference type="Pfam" id="PF08284">
    <property type="entry name" value="RVP_2"/>
    <property type="match status" value="1"/>
</dbReference>
<organism evidence="7 8">
    <name type="scientific">Leucocoprinus birnbaumii</name>
    <dbReference type="NCBI Taxonomy" id="56174"/>
    <lineage>
        <taxon>Eukaryota</taxon>
        <taxon>Fungi</taxon>
        <taxon>Dikarya</taxon>
        <taxon>Basidiomycota</taxon>
        <taxon>Agaricomycotina</taxon>
        <taxon>Agaricomycetes</taxon>
        <taxon>Agaricomycetidae</taxon>
        <taxon>Agaricales</taxon>
        <taxon>Agaricineae</taxon>
        <taxon>Agaricaceae</taxon>
        <taxon>Leucocoprinus</taxon>
    </lineage>
</organism>
<feature type="region of interest" description="Disordered" evidence="5">
    <location>
        <begin position="901"/>
        <end position="989"/>
    </location>
</feature>
<dbReference type="InterPro" id="IPR043128">
    <property type="entry name" value="Rev_trsase/Diguanyl_cyclase"/>
</dbReference>
<dbReference type="InterPro" id="IPR043502">
    <property type="entry name" value="DNA/RNA_pol_sf"/>
</dbReference>
<dbReference type="CDD" id="cd01647">
    <property type="entry name" value="RT_LTR"/>
    <property type="match status" value="1"/>
</dbReference>
<dbReference type="PROSITE" id="PS50878">
    <property type="entry name" value="RT_POL"/>
    <property type="match status" value="1"/>
</dbReference>
<keyword evidence="1" id="KW-0808">Transferase</keyword>
<feature type="region of interest" description="Disordered" evidence="5">
    <location>
        <begin position="1046"/>
        <end position="1065"/>
    </location>
</feature>
<evidence type="ECO:0000256" key="2">
    <source>
        <dbReference type="ARBA" id="ARBA00022695"/>
    </source>
</evidence>
<dbReference type="Gene3D" id="2.40.70.10">
    <property type="entry name" value="Acid Proteases"/>
    <property type="match status" value="1"/>
</dbReference>
<dbReference type="SUPFAM" id="SSF56672">
    <property type="entry name" value="DNA/RNA polymerases"/>
    <property type="match status" value="1"/>
</dbReference>
<sequence length="1287" mass="147204">MPMPEIFNAELNEEDPTQPKEDIEEPKIHTLDNSGDVFSFEDLRNLEILDLESRVSRWIYGLETIARCPYEDMYSEERNSARVYNNVAYEMEQEMVFSDIRPKKMNIRTRIGNYGRTRLLAALAYHAPYTDDEHRLTGGVFNRIRFEVRDVTGRYYIVCDHLYGAEIEIPKIYPINWTPFALGKYYSHELRRHLNKPKPSLKFLGEMFKKSQRVNWGPAWEQNVLWLLNSCYDLGRKNSEQAYIIDYQTSQVMEIEKHLLSNEEFDPVRWVHRRINRHEQSKEKLLSPEEILSDLTWFLNHIRCPHVGSEEVEDEEIFVTHISIEAFGQQVEMGTYPSLQRNASARKDTSRSVPRPLVVVVNVNGHPARALIDTGSLGDFMSANLAAQLSVRKVELTNPVNVNMAVQGSCTKVNYGTRVKLTYQEINEERYFDIMNLSNYDLILGTPFLFQHKVNVCLEPPTVIKGSKESLPLAGNRVAKLASRVAAVFHESLDKVRSELKLYAEKLCIDTSNTPLPPLREINHEIPLIDPHATYHWRPSRCPEAFRPLWNAKRDAYVKTGRWVMKPARNAVPMLLIPKPRKEGEPPKLRTVVDLRERNRNTRKMSSPLPEIDGILRRVAGARYRSSIDLADAYEQIRVKPEHVERTAMTTPDGTMLSQVMQQGDCNASATFQLVMTRIFGPYIGKFLEVYLDDLIIYSETLEDHITHIKLVIDILEKEKFYLSAKKLHFLEQELRILGRVVTDEGIHMDPDKVDALAKWKTPTNRDLLRDFLGSAGHLADDIDRVRIPMGILSELTGDTVPFRWEFTHQRAFQDVKDHAARWMEKLSNFDFEIVYVPGTENILSDALSRIYSNDQRGTVRARSEYTYHDVIDNDHMPAGLVTMPVIVGLEGEAELMTIRRSERPNAGRNPKYEQDFFAPKGRKEGGSRGANPKRKQEASHGRTSSVRTRTMPPHGKRLASPNTANAARRGLSSPRSKTESRLGSRRISQYQIKEQKNGPRNKKLTLQSDSNRKARLDLKRINQYHRAQQNESRNEKLTIRIPARAPALESNSPQPDTLSNPSYSFENAKDASLEATNVGDVSTSVASARSMVDGVSKEDDKRGQTDTYAPISSEPDDGITPPSLLDVLDKGRDNVDLLDGIRGKYTQDSMFKIIITRPKEYKNFDIENGLIFLKQSGSKLPCIPNIIIDGRNVREIVISETHSLLAHLGSRKTLAYLRDHVWWKDMVRDVSAFCETCVTCKRSKPNNHAPYGLLNPLHVPTVPWEIIGMDFVGPLPESKDRNANFD</sequence>
<feature type="compositionally biased region" description="Basic and acidic residues" evidence="5">
    <location>
        <begin position="1096"/>
        <end position="1105"/>
    </location>
</feature>
<dbReference type="Proteomes" id="UP001213000">
    <property type="component" value="Unassembled WGS sequence"/>
</dbReference>
<feature type="compositionally biased region" description="Basic and acidic residues" evidence="5">
    <location>
        <begin position="901"/>
        <end position="915"/>
    </location>
</feature>
<dbReference type="SUPFAM" id="SSF50630">
    <property type="entry name" value="Acid proteases"/>
    <property type="match status" value="1"/>
</dbReference>
<evidence type="ECO:0000256" key="1">
    <source>
        <dbReference type="ARBA" id="ARBA00022679"/>
    </source>
</evidence>
<name>A0AAD5YYG1_9AGAR</name>
<proteinExistence type="predicted"/>
<dbReference type="InterPro" id="IPR050951">
    <property type="entry name" value="Retrovirus_Pol_polyprotein"/>
</dbReference>
<evidence type="ECO:0000313" key="8">
    <source>
        <dbReference type="Proteomes" id="UP001213000"/>
    </source>
</evidence>
<feature type="region of interest" description="Disordered" evidence="5">
    <location>
        <begin position="1090"/>
        <end position="1123"/>
    </location>
</feature>
<feature type="region of interest" description="Disordered" evidence="5">
    <location>
        <begin position="1"/>
        <end position="21"/>
    </location>
</feature>
<dbReference type="Gene3D" id="3.10.10.10">
    <property type="entry name" value="HIV Type 1 Reverse Transcriptase, subunit A, domain 1"/>
    <property type="match status" value="1"/>
</dbReference>
<keyword evidence="4" id="KW-0378">Hydrolase</keyword>
<dbReference type="PANTHER" id="PTHR37984">
    <property type="entry name" value="PROTEIN CBG26694"/>
    <property type="match status" value="1"/>
</dbReference>
<keyword evidence="2" id="KW-0548">Nucleotidyltransferase</keyword>
<keyword evidence="3" id="KW-0540">Nuclease</keyword>
<evidence type="ECO:0000256" key="3">
    <source>
        <dbReference type="ARBA" id="ARBA00022722"/>
    </source>
</evidence>
<evidence type="ECO:0000313" key="7">
    <source>
        <dbReference type="EMBL" id="KAJ3572854.1"/>
    </source>
</evidence>
<reference evidence="7" key="1">
    <citation type="submission" date="2022-07" db="EMBL/GenBank/DDBJ databases">
        <title>Genome Sequence of Leucocoprinus birnbaumii.</title>
        <authorList>
            <person name="Buettner E."/>
        </authorList>
    </citation>
    <scope>NUCLEOTIDE SEQUENCE</scope>
    <source>
        <strain evidence="7">VT141</strain>
    </source>
</reference>
<feature type="region of interest" description="Disordered" evidence="5">
    <location>
        <begin position="995"/>
        <end position="1014"/>
    </location>
</feature>
<protein>
    <recommendedName>
        <fullName evidence="6">Reverse transcriptase domain-containing protein</fullName>
    </recommendedName>
</protein>